<gene>
    <name evidence="2" type="ordered locus">FsymDg_2544</name>
</gene>
<evidence type="ECO:0000313" key="3">
    <source>
        <dbReference type="Proteomes" id="UP000001549"/>
    </source>
</evidence>
<accession>F8B587</accession>
<feature type="region of interest" description="Disordered" evidence="1">
    <location>
        <begin position="1"/>
        <end position="86"/>
    </location>
</feature>
<keyword evidence="3" id="KW-1185">Reference proteome</keyword>
<dbReference type="EMBL" id="CP002801">
    <property type="protein sequence ID" value="AEH09908.1"/>
    <property type="molecule type" value="Genomic_DNA"/>
</dbReference>
<dbReference type="Proteomes" id="UP000001549">
    <property type="component" value="Chromosome"/>
</dbReference>
<dbReference type="KEGG" id="fsy:FsymDg_2544"/>
<dbReference type="AlphaFoldDB" id="F8B587"/>
<feature type="region of interest" description="Disordered" evidence="1">
    <location>
        <begin position="166"/>
        <end position="228"/>
    </location>
</feature>
<organism evidence="2 3">
    <name type="scientific">Candidatus Protofrankia datiscae</name>
    <dbReference type="NCBI Taxonomy" id="2716812"/>
    <lineage>
        <taxon>Bacteria</taxon>
        <taxon>Bacillati</taxon>
        <taxon>Actinomycetota</taxon>
        <taxon>Actinomycetes</taxon>
        <taxon>Frankiales</taxon>
        <taxon>Frankiaceae</taxon>
        <taxon>Protofrankia</taxon>
    </lineage>
</organism>
<reference evidence="2 3" key="1">
    <citation type="submission" date="2011-05" db="EMBL/GenBank/DDBJ databases">
        <title>Complete sequence of chromosome of Frankia symbiont of Datisca glomerata.</title>
        <authorList>
            <consortium name="US DOE Joint Genome Institute"/>
            <person name="Lucas S."/>
            <person name="Han J."/>
            <person name="Lapidus A."/>
            <person name="Cheng J.-F."/>
            <person name="Goodwin L."/>
            <person name="Pitluck S."/>
            <person name="Peters L."/>
            <person name="Mikhailova N."/>
            <person name="Chertkov O."/>
            <person name="Teshima H."/>
            <person name="Han C."/>
            <person name="Tapia R."/>
            <person name="Land M."/>
            <person name="Hauser L."/>
            <person name="Kyrpides N."/>
            <person name="Ivanova N."/>
            <person name="Pagani I."/>
            <person name="Berry A."/>
            <person name="Pawlowski K."/>
            <person name="Persson T."/>
            <person name="Vanden Heuvel B."/>
            <person name="Benson D."/>
            <person name="Woyke T."/>
        </authorList>
    </citation>
    <scope>NUCLEOTIDE SEQUENCE [LARGE SCALE GENOMIC DNA]</scope>
    <source>
        <strain evidence="3">4085684</strain>
    </source>
</reference>
<protein>
    <submittedName>
        <fullName evidence="2">Uncharacterized protein</fullName>
    </submittedName>
</protein>
<evidence type="ECO:0000313" key="2">
    <source>
        <dbReference type="EMBL" id="AEH09908.1"/>
    </source>
</evidence>
<sequence length="228" mass="25798">MATAATRVRGVGPPANRHQDRTHRGRQEARTGASAGPMCRARRMEPRWPGPVRRVERQRAEPGLMRPGPRAEPVRPGEQPAVRKPAARQVIAPHPAGRWSAGRRLATWFRLARHRLAWCRLAWRRSTRHQPAWYRPARYRPAGCRPAVARRRPPWRVPPTWPAVDVPPRPPTARRWAGSHGCPRGRAQRIRLPRTTPERSSRQARTLQPSPGLPRAQAAPASCRTPEG</sequence>
<dbReference type="HOGENOM" id="CLU_1213362_0_0_11"/>
<evidence type="ECO:0000256" key="1">
    <source>
        <dbReference type="SAM" id="MobiDB-lite"/>
    </source>
</evidence>
<proteinExistence type="predicted"/>
<name>F8B587_9ACTN</name>